<accession>A0ABN0UXG2</accession>
<gene>
    <name evidence="3" type="ORF">GCM10009539_58340</name>
</gene>
<evidence type="ECO:0000256" key="1">
    <source>
        <dbReference type="SAM" id="MobiDB-lite"/>
    </source>
</evidence>
<dbReference type="RefSeq" id="WP_344652111.1">
    <property type="nucleotide sequence ID" value="NZ_BAAAGX010000023.1"/>
</dbReference>
<evidence type="ECO:0000313" key="4">
    <source>
        <dbReference type="Proteomes" id="UP001500967"/>
    </source>
</evidence>
<evidence type="ECO:0000256" key="2">
    <source>
        <dbReference type="SAM" id="Phobius"/>
    </source>
</evidence>
<feature type="transmembrane region" description="Helical" evidence="2">
    <location>
        <begin position="71"/>
        <end position="90"/>
    </location>
</feature>
<protein>
    <submittedName>
        <fullName evidence="3">Uncharacterized protein</fullName>
    </submittedName>
</protein>
<name>A0ABN0UXG2_9ACTN</name>
<proteinExistence type="predicted"/>
<keyword evidence="2" id="KW-1133">Transmembrane helix</keyword>
<dbReference type="Proteomes" id="UP001500967">
    <property type="component" value="Unassembled WGS sequence"/>
</dbReference>
<feature type="transmembrane region" description="Helical" evidence="2">
    <location>
        <begin position="97"/>
        <end position="120"/>
    </location>
</feature>
<keyword evidence="2" id="KW-0472">Membrane</keyword>
<sequence>MTSDSVGAWDPAPHRQPPGYVPQPAPPPAPRRPRFRESGPVRWWGVLIGVCVSLVYYVLVGLVSWSTTSLIGLFLAAVLLAGSAGAVLLVRGDRGMGVGVAVVSGAALSVTMTVLAWSTFNVDQLFV</sequence>
<evidence type="ECO:0000313" key="3">
    <source>
        <dbReference type="EMBL" id="GAA0264333.1"/>
    </source>
</evidence>
<feature type="transmembrane region" description="Helical" evidence="2">
    <location>
        <begin position="41"/>
        <end position="65"/>
    </location>
</feature>
<keyword evidence="2" id="KW-0812">Transmembrane</keyword>
<comment type="caution">
    <text evidence="3">The sequence shown here is derived from an EMBL/GenBank/DDBJ whole genome shotgun (WGS) entry which is preliminary data.</text>
</comment>
<organism evidence="3 4">
    <name type="scientific">Cryptosporangium japonicum</name>
    <dbReference type="NCBI Taxonomy" id="80872"/>
    <lineage>
        <taxon>Bacteria</taxon>
        <taxon>Bacillati</taxon>
        <taxon>Actinomycetota</taxon>
        <taxon>Actinomycetes</taxon>
        <taxon>Cryptosporangiales</taxon>
        <taxon>Cryptosporangiaceae</taxon>
        <taxon>Cryptosporangium</taxon>
    </lineage>
</organism>
<keyword evidence="4" id="KW-1185">Reference proteome</keyword>
<feature type="region of interest" description="Disordered" evidence="1">
    <location>
        <begin position="1"/>
        <end position="33"/>
    </location>
</feature>
<feature type="compositionally biased region" description="Pro residues" evidence="1">
    <location>
        <begin position="14"/>
        <end position="30"/>
    </location>
</feature>
<reference evidence="3 4" key="1">
    <citation type="journal article" date="2019" name="Int. J. Syst. Evol. Microbiol.">
        <title>The Global Catalogue of Microorganisms (GCM) 10K type strain sequencing project: providing services to taxonomists for standard genome sequencing and annotation.</title>
        <authorList>
            <consortium name="The Broad Institute Genomics Platform"/>
            <consortium name="The Broad Institute Genome Sequencing Center for Infectious Disease"/>
            <person name="Wu L."/>
            <person name="Ma J."/>
        </authorList>
    </citation>
    <scope>NUCLEOTIDE SEQUENCE [LARGE SCALE GENOMIC DNA]</scope>
    <source>
        <strain evidence="3 4">JCM 10425</strain>
    </source>
</reference>
<dbReference type="EMBL" id="BAAAGX010000023">
    <property type="protein sequence ID" value="GAA0264333.1"/>
    <property type="molecule type" value="Genomic_DNA"/>
</dbReference>